<evidence type="ECO:0000313" key="2">
    <source>
        <dbReference type="EMBL" id="CAA9387009.1"/>
    </source>
</evidence>
<gene>
    <name evidence="2" type="ORF">AVDCRST_MAG22-329</name>
</gene>
<feature type="compositionally biased region" description="Basic and acidic residues" evidence="1">
    <location>
        <begin position="133"/>
        <end position="152"/>
    </location>
</feature>
<feature type="non-terminal residue" evidence="2">
    <location>
        <position position="1"/>
    </location>
</feature>
<feature type="compositionally biased region" description="Basic and acidic residues" evidence="1">
    <location>
        <begin position="70"/>
        <end position="88"/>
    </location>
</feature>
<dbReference type="AlphaFoldDB" id="A0A6J4NK36"/>
<sequence>AATDNDRSAGGLRDGAAPDPVPHARRRPGTSRRRKGVDGRSAPVDAVAKGTQNGRGLRGQRARGAGPLSGEDRAPDAPLPEGDRDARRQQRAAPHRLGGADVRDRLLVPHPFLGTGLRDRGGPRYSGLRLRRSRGEARGDPVRPPEPPERQGRRTRRFPPGGRDAQLRRRHGWHRPQHASLLRDTSGPGRAPPV</sequence>
<feature type="region of interest" description="Disordered" evidence="1">
    <location>
        <begin position="1"/>
        <end position="194"/>
    </location>
</feature>
<feature type="non-terminal residue" evidence="2">
    <location>
        <position position="194"/>
    </location>
</feature>
<feature type="compositionally biased region" description="Basic residues" evidence="1">
    <location>
        <begin position="168"/>
        <end position="177"/>
    </location>
</feature>
<dbReference type="EMBL" id="CADCUV010000018">
    <property type="protein sequence ID" value="CAA9387009.1"/>
    <property type="molecule type" value="Genomic_DNA"/>
</dbReference>
<protein>
    <submittedName>
        <fullName evidence="2">Uncharacterized protein</fullName>
    </submittedName>
</protein>
<evidence type="ECO:0000256" key="1">
    <source>
        <dbReference type="SAM" id="MobiDB-lite"/>
    </source>
</evidence>
<proteinExistence type="predicted"/>
<name>A0A6J4NK36_9ACTN</name>
<reference evidence="2" key="1">
    <citation type="submission" date="2020-02" db="EMBL/GenBank/DDBJ databases">
        <authorList>
            <person name="Meier V. D."/>
        </authorList>
    </citation>
    <scope>NUCLEOTIDE SEQUENCE</scope>
    <source>
        <strain evidence="2">AVDCRST_MAG22</strain>
    </source>
</reference>
<accession>A0A6J4NK36</accession>
<organism evidence="2">
    <name type="scientific">uncultured Rubrobacteraceae bacterium</name>
    <dbReference type="NCBI Taxonomy" id="349277"/>
    <lineage>
        <taxon>Bacteria</taxon>
        <taxon>Bacillati</taxon>
        <taxon>Actinomycetota</taxon>
        <taxon>Rubrobacteria</taxon>
        <taxon>Rubrobacterales</taxon>
        <taxon>Rubrobacteraceae</taxon>
        <taxon>environmental samples</taxon>
    </lineage>
</organism>
<feature type="compositionally biased region" description="Basic residues" evidence="1">
    <location>
        <begin position="23"/>
        <end position="35"/>
    </location>
</feature>